<feature type="domain" description="MBD" evidence="7">
    <location>
        <begin position="413"/>
        <end position="488"/>
    </location>
</feature>
<feature type="region of interest" description="Disordered" evidence="6">
    <location>
        <begin position="305"/>
        <end position="330"/>
    </location>
</feature>
<feature type="compositionally biased region" description="Basic and acidic residues" evidence="6">
    <location>
        <begin position="651"/>
        <end position="666"/>
    </location>
</feature>
<evidence type="ECO:0000256" key="1">
    <source>
        <dbReference type="ARBA" id="ARBA00004123"/>
    </source>
</evidence>
<dbReference type="Pfam" id="PF01429">
    <property type="entry name" value="MBD"/>
    <property type="match status" value="1"/>
</dbReference>
<feature type="compositionally biased region" description="Low complexity" evidence="6">
    <location>
        <begin position="1343"/>
        <end position="1355"/>
    </location>
</feature>
<organism evidence="8">
    <name type="scientific">Aureoumbra lagunensis</name>
    <dbReference type="NCBI Taxonomy" id="44058"/>
    <lineage>
        <taxon>Eukaryota</taxon>
        <taxon>Sar</taxon>
        <taxon>Stramenopiles</taxon>
        <taxon>Ochrophyta</taxon>
        <taxon>Pelagophyceae</taxon>
        <taxon>Pelagomonadales</taxon>
        <taxon>Aureoumbra</taxon>
    </lineage>
</organism>
<evidence type="ECO:0000256" key="5">
    <source>
        <dbReference type="ARBA" id="ARBA00023242"/>
    </source>
</evidence>
<dbReference type="SUPFAM" id="SSF54171">
    <property type="entry name" value="DNA-binding domain"/>
    <property type="match status" value="1"/>
</dbReference>
<keyword evidence="5" id="KW-0539">Nucleus</keyword>
<feature type="region of interest" description="Disordered" evidence="6">
    <location>
        <begin position="1652"/>
        <end position="1725"/>
    </location>
</feature>
<feature type="compositionally biased region" description="Low complexity" evidence="6">
    <location>
        <begin position="66"/>
        <end position="75"/>
    </location>
</feature>
<dbReference type="GO" id="GO:0003677">
    <property type="term" value="F:DNA binding"/>
    <property type="evidence" value="ECO:0007669"/>
    <property type="project" value="UniProtKB-KW"/>
</dbReference>
<feature type="region of interest" description="Disordered" evidence="6">
    <location>
        <begin position="808"/>
        <end position="837"/>
    </location>
</feature>
<evidence type="ECO:0000313" key="8">
    <source>
        <dbReference type="EMBL" id="CAE0365084.1"/>
    </source>
</evidence>
<feature type="compositionally biased region" description="Basic and acidic residues" evidence="6">
    <location>
        <begin position="1553"/>
        <end position="1562"/>
    </location>
</feature>
<feature type="region of interest" description="Disordered" evidence="6">
    <location>
        <begin position="65"/>
        <end position="91"/>
    </location>
</feature>
<dbReference type="PROSITE" id="PS50982">
    <property type="entry name" value="MBD"/>
    <property type="match status" value="1"/>
</dbReference>
<keyword evidence="4" id="KW-0804">Transcription</keyword>
<reference evidence="8" key="1">
    <citation type="submission" date="2021-01" db="EMBL/GenBank/DDBJ databases">
        <authorList>
            <person name="Corre E."/>
            <person name="Pelletier E."/>
            <person name="Niang G."/>
            <person name="Scheremetjew M."/>
            <person name="Finn R."/>
            <person name="Kale V."/>
            <person name="Holt S."/>
            <person name="Cochrane G."/>
            <person name="Meng A."/>
            <person name="Brown T."/>
            <person name="Cohen L."/>
        </authorList>
    </citation>
    <scope>NUCLEOTIDE SEQUENCE</scope>
    <source>
        <strain evidence="8">CCMP1510</strain>
    </source>
</reference>
<feature type="compositionally biased region" description="Low complexity" evidence="6">
    <location>
        <begin position="1318"/>
        <end position="1334"/>
    </location>
</feature>
<dbReference type="Pfam" id="PF15613">
    <property type="entry name" value="WSD"/>
    <property type="match status" value="1"/>
</dbReference>
<feature type="region of interest" description="Disordered" evidence="6">
    <location>
        <begin position="1543"/>
        <end position="1565"/>
    </location>
</feature>
<comment type="subcellular location">
    <subcellularLocation>
        <location evidence="1">Nucleus</location>
    </subcellularLocation>
</comment>
<evidence type="ECO:0000256" key="2">
    <source>
        <dbReference type="ARBA" id="ARBA00023015"/>
    </source>
</evidence>
<dbReference type="InterPro" id="IPR016177">
    <property type="entry name" value="DNA-bd_dom_sf"/>
</dbReference>
<evidence type="ECO:0000256" key="6">
    <source>
        <dbReference type="SAM" id="MobiDB-lite"/>
    </source>
</evidence>
<feature type="region of interest" description="Disordered" evidence="6">
    <location>
        <begin position="647"/>
        <end position="666"/>
    </location>
</feature>
<keyword evidence="3" id="KW-0238">DNA-binding</keyword>
<evidence type="ECO:0000256" key="3">
    <source>
        <dbReference type="ARBA" id="ARBA00023125"/>
    </source>
</evidence>
<feature type="compositionally biased region" description="Basic and acidic residues" evidence="6">
    <location>
        <begin position="710"/>
        <end position="722"/>
    </location>
</feature>
<feature type="compositionally biased region" description="Low complexity" evidence="6">
    <location>
        <begin position="685"/>
        <end position="697"/>
    </location>
</feature>
<dbReference type="InterPro" id="IPR028941">
    <property type="entry name" value="WHIM2_dom"/>
</dbReference>
<feature type="region of interest" description="Disordered" evidence="6">
    <location>
        <begin position="1"/>
        <end position="20"/>
    </location>
</feature>
<evidence type="ECO:0000256" key="4">
    <source>
        <dbReference type="ARBA" id="ARBA00023163"/>
    </source>
</evidence>
<feature type="region of interest" description="Disordered" evidence="6">
    <location>
        <begin position="1026"/>
        <end position="1055"/>
    </location>
</feature>
<dbReference type="InterPro" id="IPR001739">
    <property type="entry name" value="Methyl_CpG_DNA-bd"/>
</dbReference>
<keyword evidence="2" id="KW-0805">Transcription regulation</keyword>
<dbReference type="EMBL" id="HBIJ01008250">
    <property type="protein sequence ID" value="CAE0365084.1"/>
    <property type="molecule type" value="Transcribed_RNA"/>
</dbReference>
<feature type="compositionally biased region" description="Basic and acidic residues" evidence="6">
    <location>
        <begin position="974"/>
        <end position="989"/>
    </location>
</feature>
<feature type="region of interest" description="Disordered" evidence="6">
    <location>
        <begin position="255"/>
        <end position="285"/>
    </location>
</feature>
<dbReference type="Gene3D" id="3.30.890.10">
    <property type="entry name" value="Methyl-cpg-binding Protein 2, Chain A"/>
    <property type="match status" value="1"/>
</dbReference>
<feature type="compositionally biased region" description="Basic and acidic residues" evidence="6">
    <location>
        <begin position="997"/>
        <end position="1006"/>
    </location>
</feature>
<feature type="compositionally biased region" description="Basic and acidic residues" evidence="6">
    <location>
        <begin position="1"/>
        <end position="15"/>
    </location>
</feature>
<feature type="compositionally biased region" description="Acidic residues" evidence="6">
    <location>
        <begin position="313"/>
        <end position="325"/>
    </location>
</feature>
<name>A0A7S3NJN9_9STRA</name>
<feature type="region of interest" description="Disordered" evidence="6">
    <location>
        <begin position="970"/>
        <end position="1006"/>
    </location>
</feature>
<feature type="compositionally biased region" description="Pro residues" evidence="6">
    <location>
        <begin position="1691"/>
        <end position="1700"/>
    </location>
</feature>
<feature type="compositionally biased region" description="Basic residues" evidence="6">
    <location>
        <begin position="1671"/>
        <end position="1682"/>
    </location>
</feature>
<sequence length="2012" mass="227605">MEPNREVKTSPEEMNRSLNEQRQLEAPPIPSAMAAPVSGLLYPHQEQQQHNINQKDFEIHEHLRRVQQQVQQQQQMHGHPTSQGYGQPQLAGVTPSGIQLIQTPQMFYDLNQLQYAINSGGSHGRGLYGGRPGPYYGGGAESFSLAGTTGSSAHSAMLQQAQSGNLYATTTTHQQPNLQSLLFQPGNMGLHLQQQSIWTQQPRGVHLNNQGSNLNLSLPSTGTVNTFVPSRGGHYLENHSESDEDKLLERNDVAKKAQKRPGRKPTVQAKPSVKPRKRGRKPTNRIISIRLKLDGEWLRQPSMLTENISDDTQSSDDSELLDTDTEEKRAERIRNFVGHKTPRIQGESSTENKRPYCEPLSALIKPQKKVSGGGGKEMNTMAKNRLPSVNRVSLAKLTEEERANKCLQALIQYVEACGGGPDLVKNWKATVEIRKEGSTAGSFDVYYYDPTGRRFRSRTEVARFLRLDIPTQPSVSEQNAIAIASKKKPKTANLGFGRTKKARKRANHAQRFANLTAHMRLSLADLFEQTEKRDRAKYDARFHRQFLDEAINAASRTSSPDPLRAMNNVLSHIGIYFGGDDEDRSSRSRGPDDSANISRLERLRNKLRKVRSKRDTAQARLEAANHFANQATAAADLADAQVDLLEDEDNDQKQDMIIDEKDDKDDDQAIKKMKLTHEDNDFSAQDSKITSQQQQQKSNDDDDATNSEMNDDRGQYKHRSTDDALPSQKQQMAYIARQRRLEEERCLKEVDKERKNVKKVKKQLARLEELVAEAEDAATKRNAAETERRRKKAAKEAEILVKRAEREANLEERREQKERDAANRKRERNDELEQRRIEKDAEAAAMAASKAMTELERMKKHRYPMEDMDLVHEPIIELAYPPLPKDPCDIFIGLSRDLIGHILHAHALLRGAYGTLGEYHAPNLETFVAAMVLPLSAMGHGPMSAIQEMHSALLRVLLDDSSAEAWWPQDGTNDELKPMSTEAEHEAIISRRKKKRTDTPRPRPEHPWIRTARRYQQLTLEAVSRYQERKADDDETDSETEEHPPIQQDSATLDGISNELKRGIEHDVRTRRWVSILEEALASNTNLNNIQDALQSCAKITVAPAAKVWFKARASRSPTAEMRATIAELVRRARIIRASAWQSDEATQEEKQQQLSFNAAQFWRTKPNVWRGYDAYDNQQEGPQILEIKNEIPMEIESKNASIGKNNTTDDGWWTTGSEYIGRKVRRSVYDEMGEIVSYSDGIVTGWLPADFSDYLDLNNEPAALYHIRLDSGELAGDCEDLELAEILASLITLESTSKKKHEPIKVRIKLPPELRRGTTSKNSETTGGTSSKNKGGRKRKSLPTPELSPPLENINENEELQFPRDKLAEALRVESVARRTLLSCTRSANCSDKPEAWVVYMMPRPPSDAVGSETWMLLVISVIARLLEFERDVSENATINRNFKLAQAIEWLGDGLPYGALTPSERIGLIVALCDAFSTTNIVAQNVEAAQEQRRLDENDWEKEDKELRKKATQEERRIGNEIKHRLATEIHERRLRRLRSNSEGDDDDLENREKKIERPVIKKPRRATTAAPISTALDQLLDIRAPVLVLNRNPKQKGSKAYNLYENYKKATTIDEIIQLGGRRGDIFNDLNRGYCKLLKSEHEDIYMQAKATQPPRGPGKPPSSQQKPRTKPAARKPAARKPAAAPAATPPTIPIPPTISASGDEDSPKPDDNKPILSLPQLPRHRLNAEKAHVRAIDACGGGNVEFIDTLEELESHESPQESNALRPKRERGLRALTLATEARDIFALGIAIEYAKRPDVMLEICIEIEQNMNDELKTNNSKNIDEKEENDILSDTKINQASTKISSNKKLVIRQLVNANVALRENQIKANNHDRRCRRAAKRRHTIFPRIDPLGTDRHFHSYWLFPTDLDTERRIDTTNLIVWRRLRSESEEIAPDTRLGPHNSIEQISPESNPSAWSAYVGVENIRQLAQSLDDRGVRERELKNALYDILPLKTAFVDLSFLEDED</sequence>
<dbReference type="PANTHER" id="PTHR12396">
    <property type="entry name" value="METHYL-CPG BINDING PROTEIN, MBD"/>
    <property type="match status" value="1"/>
</dbReference>
<feature type="region of interest" description="Disordered" evidence="6">
    <location>
        <begin position="677"/>
        <end position="728"/>
    </location>
</feature>
<evidence type="ECO:0000259" key="7">
    <source>
        <dbReference type="PROSITE" id="PS50982"/>
    </source>
</evidence>
<feature type="compositionally biased region" description="Basic residues" evidence="6">
    <location>
        <begin position="273"/>
        <end position="283"/>
    </location>
</feature>
<accession>A0A7S3NJN9</accession>
<dbReference type="SMART" id="SM00391">
    <property type="entry name" value="MBD"/>
    <property type="match status" value="1"/>
</dbReference>
<protein>
    <recommendedName>
        <fullName evidence="7">MBD domain-containing protein</fullName>
    </recommendedName>
</protein>
<feature type="region of interest" description="Disordered" evidence="6">
    <location>
        <begin position="1305"/>
        <end position="1360"/>
    </location>
</feature>
<gene>
    <name evidence="8" type="ORF">ALAG00032_LOCUS5826</name>
</gene>
<dbReference type="GO" id="GO:0005634">
    <property type="term" value="C:nucleus"/>
    <property type="evidence" value="ECO:0007669"/>
    <property type="project" value="UniProtKB-SubCell"/>
</dbReference>
<proteinExistence type="predicted"/>